<dbReference type="PROSITE" id="PS50011">
    <property type="entry name" value="PROTEIN_KINASE_DOM"/>
    <property type="match status" value="1"/>
</dbReference>
<protein>
    <recommendedName>
        <fullName evidence="1">non-specific serine/threonine protein kinase</fullName>
        <ecNumber evidence="1">2.7.11.1</ecNumber>
    </recommendedName>
</protein>
<name>C6LNR0_GIAIB</name>
<evidence type="ECO:0000259" key="7">
    <source>
        <dbReference type="PROSITE" id="PS50011"/>
    </source>
</evidence>
<feature type="region of interest" description="Disordered" evidence="6">
    <location>
        <begin position="284"/>
        <end position="307"/>
    </location>
</feature>
<keyword evidence="4 8" id="KW-0418">Kinase</keyword>
<dbReference type="PANTHER" id="PTHR43671">
    <property type="entry name" value="SERINE/THREONINE-PROTEIN KINASE NEK"/>
    <property type="match status" value="1"/>
</dbReference>
<feature type="domain" description="Protein kinase" evidence="7">
    <location>
        <begin position="13"/>
        <end position="278"/>
    </location>
</feature>
<dbReference type="Gene3D" id="1.10.510.10">
    <property type="entry name" value="Transferase(Phosphotransferase) domain 1"/>
    <property type="match status" value="1"/>
</dbReference>
<evidence type="ECO:0000256" key="3">
    <source>
        <dbReference type="ARBA" id="ARBA00022741"/>
    </source>
</evidence>
<dbReference type="SUPFAM" id="SSF56112">
    <property type="entry name" value="Protein kinase-like (PK-like)"/>
    <property type="match status" value="1"/>
</dbReference>
<dbReference type="PANTHER" id="PTHR43671:SF13">
    <property type="entry name" value="SERINE_THREONINE-PROTEIN KINASE NEK2"/>
    <property type="match status" value="1"/>
</dbReference>
<dbReference type="Proteomes" id="UP000002488">
    <property type="component" value="Unassembled WGS sequence"/>
</dbReference>
<dbReference type="EC" id="2.7.11.1" evidence="1"/>
<dbReference type="PROSITE" id="PS00108">
    <property type="entry name" value="PROTEIN_KINASE_ST"/>
    <property type="match status" value="1"/>
</dbReference>
<evidence type="ECO:0000313" key="9">
    <source>
        <dbReference type="Proteomes" id="UP000002488"/>
    </source>
</evidence>
<evidence type="ECO:0000256" key="1">
    <source>
        <dbReference type="ARBA" id="ARBA00012513"/>
    </source>
</evidence>
<dbReference type="InterPro" id="IPR000719">
    <property type="entry name" value="Prot_kinase_dom"/>
</dbReference>
<evidence type="ECO:0000256" key="4">
    <source>
        <dbReference type="ARBA" id="ARBA00022777"/>
    </source>
</evidence>
<dbReference type="OrthoDB" id="346907at2759"/>
<organism evidence="8 9">
    <name type="scientific">Giardia intestinalis (strain ATCC 50581 / GS clone H7)</name>
    <name type="common">Giardia lamblia</name>
    <dbReference type="NCBI Taxonomy" id="598745"/>
    <lineage>
        <taxon>Eukaryota</taxon>
        <taxon>Metamonada</taxon>
        <taxon>Diplomonadida</taxon>
        <taxon>Hexamitidae</taxon>
        <taxon>Giardiinae</taxon>
        <taxon>Giardia</taxon>
    </lineage>
</organism>
<evidence type="ECO:0000313" key="8">
    <source>
        <dbReference type="EMBL" id="EET02326.1"/>
    </source>
</evidence>
<accession>C6LNR0</accession>
<feature type="compositionally biased region" description="Pro residues" evidence="6">
    <location>
        <begin position="325"/>
        <end position="339"/>
    </location>
</feature>
<evidence type="ECO:0000256" key="5">
    <source>
        <dbReference type="ARBA" id="ARBA00022840"/>
    </source>
</evidence>
<dbReference type="OMA" id="DIMAPCP"/>
<keyword evidence="3" id="KW-0547">Nucleotide-binding</keyword>
<dbReference type="SMART" id="SM00220">
    <property type="entry name" value="S_TKc"/>
    <property type="match status" value="1"/>
</dbReference>
<dbReference type="EMBL" id="ACGJ01000532">
    <property type="protein sequence ID" value="EET02326.1"/>
    <property type="molecule type" value="Genomic_DNA"/>
</dbReference>
<dbReference type="InterPro" id="IPR011009">
    <property type="entry name" value="Kinase-like_dom_sf"/>
</dbReference>
<keyword evidence="5" id="KW-0067">ATP-binding</keyword>
<dbReference type="FunFam" id="1.10.510.10:FF:000571">
    <property type="entry name" value="Maternal embryonic leucine zipper kinase"/>
    <property type="match status" value="1"/>
</dbReference>
<gene>
    <name evidence="8" type="ORF">GL50581_365</name>
</gene>
<dbReference type="GO" id="GO:0004674">
    <property type="term" value="F:protein serine/threonine kinase activity"/>
    <property type="evidence" value="ECO:0007669"/>
    <property type="project" value="UniProtKB-EC"/>
</dbReference>
<dbReference type="VEuPathDB" id="GiardiaDB:GL50581_365"/>
<dbReference type="InterPro" id="IPR050660">
    <property type="entry name" value="NEK_Ser/Thr_kinase"/>
</dbReference>
<sequence length="389" mass="43026">MSFATGTELDRNYRIIQMAGQGAFGTVYKAESMLTGELVAIKQLDYSDFSDSERDAMQQELSVMPRLSHPNIVNYKTVVTDSQNQRVYIVMEFCEGGELSEFIRMHKNRKTSIQEEAIWKFTAQIASALNYMHSPFKKNSTVSGKIMHRDLKPQNIMLTKAGDCKICDFNMCRSVQAARAKTLAGTLAYLAPDVCSSAGYTEKADMWSLGCIIYQMCEYSLPFYWNGIEDIHKDLKSIQYRPISSHYSDDIRNVVASLLVLDPALRYSASDLLSHPRVSKYLSDQASGDDQRQVHHGSHNITAPSPISDIMAPCPIYESDTPAPAPALVPNIHPPPPNPGAFRGPASAGGHQPSPKLPNQQPAPVATGPRSLQNAGVIKTPAYKPPKRF</sequence>
<dbReference type="InterPro" id="IPR008271">
    <property type="entry name" value="Ser/Thr_kinase_AS"/>
</dbReference>
<comment type="caution">
    <text evidence="8">The sequence shown here is derived from an EMBL/GenBank/DDBJ whole genome shotgun (WGS) entry which is preliminary data.</text>
</comment>
<reference evidence="8 9" key="1">
    <citation type="journal article" date="2009" name="PLoS Pathog.">
        <title>Draft genome sequencing of giardia intestinalis assemblage B isolate GS: is human giardiasis caused by two different species?</title>
        <authorList>
            <person name="Franzen O."/>
            <person name="Jerlstrom-Hultqvist J."/>
            <person name="Castro E."/>
            <person name="Sherwood E."/>
            <person name="Ankarklev J."/>
            <person name="Reiner D.S."/>
            <person name="Palm D."/>
            <person name="Andersson J.O."/>
            <person name="Andersson B."/>
            <person name="Svard S.G."/>
        </authorList>
    </citation>
    <scope>NUCLEOTIDE SEQUENCE [LARGE SCALE GENOMIC DNA]</scope>
    <source>
        <strain evidence="9">ATCC 50581 / GS clone H7</strain>
    </source>
</reference>
<evidence type="ECO:0000256" key="6">
    <source>
        <dbReference type="SAM" id="MobiDB-lite"/>
    </source>
</evidence>
<evidence type="ECO:0000256" key="2">
    <source>
        <dbReference type="ARBA" id="ARBA00022679"/>
    </source>
</evidence>
<dbReference type="Pfam" id="PF00069">
    <property type="entry name" value="Pkinase"/>
    <property type="match status" value="1"/>
</dbReference>
<dbReference type="GO" id="GO:0005524">
    <property type="term" value="F:ATP binding"/>
    <property type="evidence" value="ECO:0007669"/>
    <property type="project" value="UniProtKB-KW"/>
</dbReference>
<proteinExistence type="predicted"/>
<dbReference type="AlphaFoldDB" id="C6LNR0"/>
<keyword evidence="2" id="KW-0808">Transferase</keyword>
<feature type="region of interest" description="Disordered" evidence="6">
    <location>
        <begin position="325"/>
        <end position="389"/>
    </location>
</feature>